<reference evidence="2" key="1">
    <citation type="journal article" date="2014" name="Int. J. Syst. Evol. Microbiol.">
        <title>Complete genome sequence of Corynebacterium casei LMG S-19264T (=DSM 44701T), isolated from a smear-ripened cheese.</title>
        <authorList>
            <consortium name="US DOE Joint Genome Institute (JGI-PGF)"/>
            <person name="Walter F."/>
            <person name="Albersmeier A."/>
            <person name="Kalinowski J."/>
            <person name="Ruckert C."/>
        </authorList>
    </citation>
    <scope>NUCLEOTIDE SEQUENCE</scope>
    <source>
        <strain evidence="2">JCM 3172</strain>
    </source>
</reference>
<proteinExistence type="predicted"/>
<evidence type="ECO:0000313" key="2">
    <source>
        <dbReference type="EMBL" id="GGT32517.1"/>
    </source>
</evidence>
<gene>
    <name evidence="2" type="ORF">GCM10014713_27730</name>
</gene>
<reference evidence="2" key="2">
    <citation type="submission" date="2020-09" db="EMBL/GenBank/DDBJ databases">
        <authorList>
            <person name="Sun Q."/>
            <person name="Ohkuma M."/>
        </authorList>
    </citation>
    <scope>NUCLEOTIDE SEQUENCE</scope>
    <source>
        <strain evidence="2">JCM 3172</strain>
    </source>
</reference>
<keyword evidence="3" id="KW-1185">Reference proteome</keyword>
<sequence>MIRFENSVPERELHPLRPLPGTEGKATFSASAAVLDLLGLSPEQVARLDLAHVLRLIREEGV</sequence>
<dbReference type="EMBL" id="BMQQ01000008">
    <property type="protein sequence ID" value="GGT32517.1"/>
    <property type="molecule type" value="Genomic_DNA"/>
</dbReference>
<organism evidence="2 3">
    <name type="scientific">Streptomyces purpureus</name>
    <dbReference type="NCBI Taxonomy" id="1951"/>
    <lineage>
        <taxon>Bacteria</taxon>
        <taxon>Bacillati</taxon>
        <taxon>Actinomycetota</taxon>
        <taxon>Actinomycetes</taxon>
        <taxon>Kitasatosporales</taxon>
        <taxon>Streptomycetaceae</taxon>
        <taxon>Streptomyces</taxon>
    </lineage>
</organism>
<dbReference type="RefSeq" id="WP_189201841.1">
    <property type="nucleotide sequence ID" value="NZ_BMQQ01000008.1"/>
</dbReference>
<accession>A0A918H338</accession>
<evidence type="ECO:0000256" key="1">
    <source>
        <dbReference type="SAM" id="MobiDB-lite"/>
    </source>
</evidence>
<protein>
    <submittedName>
        <fullName evidence="2">Uncharacterized protein</fullName>
    </submittedName>
</protein>
<name>A0A918H338_9ACTN</name>
<feature type="region of interest" description="Disordered" evidence="1">
    <location>
        <begin position="1"/>
        <end position="22"/>
    </location>
</feature>
<dbReference type="AlphaFoldDB" id="A0A918H338"/>
<evidence type="ECO:0000313" key="3">
    <source>
        <dbReference type="Proteomes" id="UP000619486"/>
    </source>
</evidence>
<comment type="caution">
    <text evidence="2">The sequence shown here is derived from an EMBL/GenBank/DDBJ whole genome shotgun (WGS) entry which is preliminary data.</text>
</comment>
<dbReference type="Proteomes" id="UP000619486">
    <property type="component" value="Unassembled WGS sequence"/>
</dbReference>